<dbReference type="InterPro" id="IPR019546">
    <property type="entry name" value="TAT_signal_bac_arc"/>
</dbReference>
<dbReference type="Pfam" id="PF10518">
    <property type="entry name" value="TAT_signal"/>
    <property type="match status" value="1"/>
</dbReference>
<keyword evidence="3" id="KW-0274">FAD</keyword>
<dbReference type="Gene3D" id="3.90.700.10">
    <property type="entry name" value="Succinate dehydrogenase/fumarate reductase flavoprotein, catalytic domain"/>
    <property type="match status" value="1"/>
</dbReference>
<evidence type="ECO:0000313" key="7">
    <source>
        <dbReference type="EMBL" id="PKU26112.1"/>
    </source>
</evidence>
<dbReference type="InterPro" id="IPR036188">
    <property type="entry name" value="FAD/NAD-bd_sf"/>
</dbReference>
<keyword evidence="4" id="KW-0560">Oxidoreductase</keyword>
<keyword evidence="8" id="KW-1185">Reference proteome</keyword>
<keyword evidence="5" id="KW-0812">Transmembrane</keyword>
<dbReference type="GO" id="GO:0016491">
    <property type="term" value="F:oxidoreductase activity"/>
    <property type="evidence" value="ECO:0007669"/>
    <property type="project" value="UniProtKB-KW"/>
</dbReference>
<proteinExistence type="predicted"/>
<evidence type="ECO:0000256" key="3">
    <source>
        <dbReference type="ARBA" id="ARBA00022827"/>
    </source>
</evidence>
<dbReference type="RefSeq" id="WP_101249073.1">
    <property type="nucleotide sequence ID" value="NZ_PIUM01000002.1"/>
</dbReference>
<evidence type="ECO:0000313" key="8">
    <source>
        <dbReference type="Proteomes" id="UP000233293"/>
    </source>
</evidence>
<dbReference type="SUPFAM" id="SSF56425">
    <property type="entry name" value="Succinate dehydrogenase/fumarate reductase flavoprotein, catalytic domain"/>
    <property type="match status" value="1"/>
</dbReference>
<sequence>MSQKNDETIQANSRRDFLKGSLVAGVAGVASAAGVAGVAAAATPAPDAQKAAAVSAKPSWENPPEPIPESQIKSTVTADMVIIGAGIAGLVAAHAASEQGAKVVVLEKFRTFSVRGKDNAAVNTKVQKAAGYTIDPEMLIADLIAYSQNRVHQSLVRMWAYRSGEVFDHYIDLCEANGLGVKVLPPYNVSRTSPGYPTAHNWVKKGGAESMGSEYILTEVFFMELLERWVKEKGAEIHYSAPAQQLIKDKSGRITGVIAKVKGGYVKYLATKAVILATGGYSENKEMLRAWAPWGEYAESQVYTPPGGNMGDGINMACWAGAALANAPFAIMTHTIPAPPFGNDLMVANQNLLHVNRLGLRYENENQPDPTQCCSRFAQPGRKAWAIVDSKYEKDMSSLQTSMGGPVVEPIAMLEESVEKGRAFKGDSIAALAAKVGIPAKALEETVARYSELARKGKDEDFGKEPNLMYTIEQGPFYAIPIHAQLLVSVGSMNVDPNMQCLDKDDNPIPGLYAIGNMMGNFFGSDYPLIAPGLSHGRAITLSYILGQQLAKA</sequence>
<evidence type="ECO:0000256" key="2">
    <source>
        <dbReference type="ARBA" id="ARBA00022630"/>
    </source>
</evidence>
<accession>A0A2N3Q0E9</accession>
<evidence type="ECO:0000256" key="1">
    <source>
        <dbReference type="ARBA" id="ARBA00001974"/>
    </source>
</evidence>
<keyword evidence="5" id="KW-1133">Transmembrane helix</keyword>
<protein>
    <submittedName>
        <fullName evidence="7">FAD-binding dehydrogenase</fullName>
    </submittedName>
</protein>
<feature type="domain" description="FAD-dependent oxidoreductase 2 FAD-binding" evidence="6">
    <location>
        <begin position="79"/>
        <end position="524"/>
    </location>
</feature>
<dbReference type="Pfam" id="PF00890">
    <property type="entry name" value="FAD_binding_2"/>
    <property type="match status" value="1"/>
</dbReference>
<comment type="caution">
    <text evidence="7">The sequence shown here is derived from an EMBL/GenBank/DDBJ whole genome shotgun (WGS) entry which is preliminary data.</text>
</comment>
<feature type="transmembrane region" description="Helical" evidence="5">
    <location>
        <begin position="21"/>
        <end position="42"/>
    </location>
</feature>
<evidence type="ECO:0000259" key="6">
    <source>
        <dbReference type="Pfam" id="PF00890"/>
    </source>
</evidence>
<dbReference type="OrthoDB" id="3178130at2"/>
<keyword evidence="5" id="KW-0472">Membrane</keyword>
<name>A0A2N3Q0E9_9PROT</name>
<keyword evidence="2" id="KW-0285">Flavoprotein</keyword>
<gene>
    <name evidence="7" type="ORF">CWS72_02980</name>
</gene>
<evidence type="ECO:0000256" key="5">
    <source>
        <dbReference type="SAM" id="Phobius"/>
    </source>
</evidence>
<dbReference type="EMBL" id="PIUM01000002">
    <property type="protein sequence ID" value="PKU26112.1"/>
    <property type="molecule type" value="Genomic_DNA"/>
</dbReference>
<dbReference type="GO" id="GO:0008202">
    <property type="term" value="P:steroid metabolic process"/>
    <property type="evidence" value="ECO:0007669"/>
    <property type="project" value="UniProtKB-ARBA"/>
</dbReference>
<dbReference type="InterPro" id="IPR027477">
    <property type="entry name" value="Succ_DH/fumarate_Rdtase_cat_sf"/>
</dbReference>
<dbReference type="Gene3D" id="3.50.50.60">
    <property type="entry name" value="FAD/NAD(P)-binding domain"/>
    <property type="match status" value="1"/>
</dbReference>
<dbReference type="PROSITE" id="PS51318">
    <property type="entry name" value="TAT"/>
    <property type="match status" value="1"/>
</dbReference>
<comment type="cofactor">
    <cofactor evidence="1">
        <name>FAD</name>
        <dbReference type="ChEBI" id="CHEBI:57692"/>
    </cofactor>
</comment>
<dbReference type="InterPro" id="IPR050315">
    <property type="entry name" value="FAD-oxidoreductase_2"/>
</dbReference>
<dbReference type="AlphaFoldDB" id="A0A2N3Q0E9"/>
<organism evidence="7 8">
    <name type="scientific">Telmatospirillum siberiense</name>
    <dbReference type="NCBI Taxonomy" id="382514"/>
    <lineage>
        <taxon>Bacteria</taxon>
        <taxon>Pseudomonadati</taxon>
        <taxon>Pseudomonadota</taxon>
        <taxon>Alphaproteobacteria</taxon>
        <taxon>Rhodospirillales</taxon>
        <taxon>Rhodospirillaceae</taxon>
        <taxon>Telmatospirillum</taxon>
    </lineage>
</organism>
<dbReference type="InterPro" id="IPR006311">
    <property type="entry name" value="TAT_signal"/>
</dbReference>
<evidence type="ECO:0000256" key="4">
    <source>
        <dbReference type="ARBA" id="ARBA00023002"/>
    </source>
</evidence>
<dbReference type="PANTHER" id="PTHR43400">
    <property type="entry name" value="FUMARATE REDUCTASE"/>
    <property type="match status" value="1"/>
</dbReference>
<dbReference type="PANTHER" id="PTHR43400:SF10">
    <property type="entry name" value="3-OXOSTEROID 1-DEHYDROGENASE"/>
    <property type="match status" value="1"/>
</dbReference>
<dbReference type="Proteomes" id="UP000233293">
    <property type="component" value="Unassembled WGS sequence"/>
</dbReference>
<dbReference type="SUPFAM" id="SSF51905">
    <property type="entry name" value="FAD/NAD(P)-binding domain"/>
    <property type="match status" value="1"/>
</dbReference>
<dbReference type="InterPro" id="IPR003953">
    <property type="entry name" value="FAD-dep_OxRdtase_2_FAD-bd"/>
</dbReference>
<reference evidence="8" key="1">
    <citation type="submission" date="2017-12" db="EMBL/GenBank/DDBJ databases">
        <title>Draft genome sequence of Telmatospirillum siberiense 26-4b1T, an acidotolerant peatland alphaproteobacterium potentially involved in sulfur cycling.</title>
        <authorList>
            <person name="Hausmann B."/>
            <person name="Pjevac P."/>
            <person name="Schreck K."/>
            <person name="Herbold C.W."/>
            <person name="Daims H."/>
            <person name="Wagner M."/>
            <person name="Pester M."/>
            <person name="Loy A."/>
        </authorList>
    </citation>
    <scope>NUCLEOTIDE SEQUENCE [LARGE SCALE GENOMIC DNA]</scope>
    <source>
        <strain evidence="8">26-4b1</strain>
    </source>
</reference>